<proteinExistence type="predicted"/>
<comment type="caution">
    <text evidence="3">The sequence shown here is derived from an EMBL/GenBank/DDBJ whole genome shotgun (WGS) entry which is preliminary data.</text>
</comment>
<protein>
    <submittedName>
        <fullName evidence="3">Uncharacterized protein</fullName>
    </submittedName>
</protein>
<organism evidence="3 4">
    <name type="scientific">Rhipicephalus microplus</name>
    <name type="common">Cattle tick</name>
    <name type="synonym">Boophilus microplus</name>
    <dbReference type="NCBI Taxonomy" id="6941"/>
    <lineage>
        <taxon>Eukaryota</taxon>
        <taxon>Metazoa</taxon>
        <taxon>Ecdysozoa</taxon>
        <taxon>Arthropoda</taxon>
        <taxon>Chelicerata</taxon>
        <taxon>Arachnida</taxon>
        <taxon>Acari</taxon>
        <taxon>Parasitiformes</taxon>
        <taxon>Ixodida</taxon>
        <taxon>Ixodoidea</taxon>
        <taxon>Ixodidae</taxon>
        <taxon>Rhipicephalinae</taxon>
        <taxon>Rhipicephalus</taxon>
        <taxon>Boophilus</taxon>
    </lineage>
</organism>
<feature type="transmembrane region" description="Helical" evidence="2">
    <location>
        <begin position="81"/>
        <end position="102"/>
    </location>
</feature>
<reference evidence="3" key="2">
    <citation type="submission" date="2021-09" db="EMBL/GenBank/DDBJ databases">
        <authorList>
            <person name="Jia N."/>
            <person name="Wang J."/>
            <person name="Shi W."/>
            <person name="Du L."/>
            <person name="Sun Y."/>
            <person name="Zhan W."/>
            <person name="Jiang J."/>
            <person name="Wang Q."/>
            <person name="Zhang B."/>
            <person name="Ji P."/>
            <person name="Sakyi L.B."/>
            <person name="Cui X."/>
            <person name="Yuan T."/>
            <person name="Jiang B."/>
            <person name="Yang W."/>
            <person name="Lam T.T.-Y."/>
            <person name="Chang Q."/>
            <person name="Ding S."/>
            <person name="Wang X."/>
            <person name="Zhu J."/>
            <person name="Ruan X."/>
            <person name="Zhao L."/>
            <person name="Wei J."/>
            <person name="Que T."/>
            <person name="Du C."/>
            <person name="Cheng J."/>
            <person name="Dai P."/>
            <person name="Han X."/>
            <person name="Huang E."/>
            <person name="Gao Y."/>
            <person name="Liu J."/>
            <person name="Shao H."/>
            <person name="Ye R."/>
            <person name="Li L."/>
            <person name="Wei W."/>
            <person name="Wang X."/>
            <person name="Wang C."/>
            <person name="Huo Q."/>
            <person name="Li W."/>
            <person name="Guo W."/>
            <person name="Chen H."/>
            <person name="Chen S."/>
            <person name="Zhou L."/>
            <person name="Zhou L."/>
            <person name="Ni X."/>
            <person name="Tian J."/>
            <person name="Zhou Y."/>
            <person name="Sheng Y."/>
            <person name="Liu T."/>
            <person name="Pan Y."/>
            <person name="Xia L."/>
            <person name="Li J."/>
            <person name="Zhao F."/>
            <person name="Cao W."/>
        </authorList>
    </citation>
    <scope>NUCLEOTIDE SEQUENCE</scope>
    <source>
        <strain evidence="3">Rmic-2018</strain>
        <tissue evidence="3">Larvae</tissue>
    </source>
</reference>
<dbReference type="Proteomes" id="UP000821866">
    <property type="component" value="Chromosome 1"/>
</dbReference>
<reference evidence="3" key="1">
    <citation type="journal article" date="2020" name="Cell">
        <title>Large-Scale Comparative Analyses of Tick Genomes Elucidate Their Genetic Diversity and Vector Capacities.</title>
        <authorList>
            <consortium name="Tick Genome and Microbiome Consortium (TIGMIC)"/>
            <person name="Jia N."/>
            <person name="Wang J."/>
            <person name="Shi W."/>
            <person name="Du L."/>
            <person name="Sun Y."/>
            <person name="Zhan W."/>
            <person name="Jiang J.F."/>
            <person name="Wang Q."/>
            <person name="Zhang B."/>
            <person name="Ji P."/>
            <person name="Bell-Sakyi L."/>
            <person name="Cui X.M."/>
            <person name="Yuan T.T."/>
            <person name="Jiang B.G."/>
            <person name="Yang W.F."/>
            <person name="Lam T.T."/>
            <person name="Chang Q.C."/>
            <person name="Ding S.J."/>
            <person name="Wang X.J."/>
            <person name="Zhu J.G."/>
            <person name="Ruan X.D."/>
            <person name="Zhao L."/>
            <person name="Wei J.T."/>
            <person name="Ye R.Z."/>
            <person name="Que T.C."/>
            <person name="Du C.H."/>
            <person name="Zhou Y.H."/>
            <person name="Cheng J.X."/>
            <person name="Dai P.F."/>
            <person name="Guo W.B."/>
            <person name="Han X.H."/>
            <person name="Huang E.J."/>
            <person name="Li L.F."/>
            <person name="Wei W."/>
            <person name="Gao Y.C."/>
            <person name="Liu J.Z."/>
            <person name="Shao H.Z."/>
            <person name="Wang X."/>
            <person name="Wang C.C."/>
            <person name="Yang T.C."/>
            <person name="Huo Q.B."/>
            <person name="Li W."/>
            <person name="Chen H.Y."/>
            <person name="Chen S.E."/>
            <person name="Zhou L.G."/>
            <person name="Ni X.B."/>
            <person name="Tian J.H."/>
            <person name="Sheng Y."/>
            <person name="Liu T."/>
            <person name="Pan Y.S."/>
            <person name="Xia L.Y."/>
            <person name="Li J."/>
            <person name="Zhao F."/>
            <person name="Cao W.C."/>
        </authorList>
    </citation>
    <scope>NUCLEOTIDE SEQUENCE</scope>
    <source>
        <strain evidence="3">Rmic-2018</strain>
    </source>
</reference>
<keyword evidence="2" id="KW-1133">Transmembrane helix</keyword>
<accession>A0A9J6F4T5</accession>
<dbReference type="AlphaFoldDB" id="A0A9J6F4T5"/>
<feature type="compositionally biased region" description="Polar residues" evidence="1">
    <location>
        <begin position="34"/>
        <end position="47"/>
    </location>
</feature>
<evidence type="ECO:0000256" key="2">
    <source>
        <dbReference type="SAM" id="Phobius"/>
    </source>
</evidence>
<keyword evidence="2" id="KW-0472">Membrane</keyword>
<gene>
    <name evidence="3" type="ORF">HPB51_017030</name>
</gene>
<evidence type="ECO:0000313" key="4">
    <source>
        <dbReference type="Proteomes" id="UP000821866"/>
    </source>
</evidence>
<keyword evidence="4" id="KW-1185">Reference proteome</keyword>
<keyword evidence="2" id="KW-0812">Transmembrane</keyword>
<feature type="region of interest" description="Disordered" evidence="1">
    <location>
        <begin position="1"/>
        <end position="53"/>
    </location>
</feature>
<name>A0A9J6F4T5_RHIMP</name>
<dbReference type="EMBL" id="JABSTU010000001">
    <property type="protein sequence ID" value="KAH8041585.1"/>
    <property type="molecule type" value="Genomic_DNA"/>
</dbReference>
<feature type="compositionally biased region" description="Polar residues" evidence="1">
    <location>
        <begin position="9"/>
        <end position="21"/>
    </location>
</feature>
<sequence length="177" mass="19823">MYLLAGSPHGSSRTRSPSSVRNPVRARSPRTRSPAGTRSPTSGTGQLSPRRDLKVGLEDSYHRSIKSPLRKRHHSVRCVNVLIYYGIVISTFLLYSVGFIAYKLDEDPEEVKEFYRTMTTSESSTIFKIETTRHLEGDDRAVTATEGINYVAWDDTRDQQELSTSTDAVSAIHLCAK</sequence>
<evidence type="ECO:0000256" key="1">
    <source>
        <dbReference type="SAM" id="MobiDB-lite"/>
    </source>
</evidence>
<evidence type="ECO:0000313" key="3">
    <source>
        <dbReference type="EMBL" id="KAH8041585.1"/>
    </source>
</evidence>